<dbReference type="PANTHER" id="PTHR35333">
    <property type="entry name" value="BETA-LACTAMASE"/>
    <property type="match status" value="1"/>
</dbReference>
<feature type="domain" description="Beta-lactamase class A catalytic" evidence="8">
    <location>
        <begin position="26"/>
        <end position="280"/>
    </location>
</feature>
<dbReference type="PROSITE" id="PS00146">
    <property type="entry name" value="BETA_LACTAMASE_A"/>
    <property type="match status" value="1"/>
</dbReference>
<feature type="compositionally biased region" description="Basic residues" evidence="7">
    <location>
        <begin position="328"/>
        <end position="341"/>
    </location>
</feature>
<organism evidence="9 10">
    <name type="scientific">Acuticoccus mangrovi</name>
    <dbReference type="NCBI Taxonomy" id="2796142"/>
    <lineage>
        <taxon>Bacteria</taxon>
        <taxon>Pseudomonadati</taxon>
        <taxon>Pseudomonadota</taxon>
        <taxon>Alphaproteobacteria</taxon>
        <taxon>Hyphomicrobiales</taxon>
        <taxon>Amorphaceae</taxon>
        <taxon>Acuticoccus</taxon>
    </lineage>
</organism>
<dbReference type="EC" id="3.5.2.6" evidence="3 6"/>
<evidence type="ECO:0000256" key="2">
    <source>
        <dbReference type="ARBA" id="ARBA00009009"/>
    </source>
</evidence>
<dbReference type="InterPro" id="IPR023650">
    <property type="entry name" value="Beta-lactam_class-A_AS"/>
</dbReference>
<dbReference type="Proteomes" id="UP000609531">
    <property type="component" value="Unassembled WGS sequence"/>
</dbReference>
<dbReference type="InterPro" id="IPR000871">
    <property type="entry name" value="Beta-lactam_class-A"/>
</dbReference>
<dbReference type="PRINTS" id="PR00118">
    <property type="entry name" value="BLACTAMASEA"/>
</dbReference>
<evidence type="ECO:0000256" key="4">
    <source>
        <dbReference type="ARBA" id="ARBA00022801"/>
    </source>
</evidence>
<gene>
    <name evidence="9" type="ORF">JCR33_19885</name>
</gene>
<keyword evidence="10" id="KW-1185">Reference proteome</keyword>
<comment type="catalytic activity">
    <reaction evidence="1 6">
        <text>a beta-lactam + H2O = a substituted beta-amino acid</text>
        <dbReference type="Rhea" id="RHEA:20401"/>
        <dbReference type="ChEBI" id="CHEBI:15377"/>
        <dbReference type="ChEBI" id="CHEBI:35627"/>
        <dbReference type="ChEBI" id="CHEBI:140347"/>
        <dbReference type="EC" id="3.5.2.6"/>
    </reaction>
</comment>
<evidence type="ECO:0000256" key="6">
    <source>
        <dbReference type="RuleBase" id="RU361140"/>
    </source>
</evidence>
<comment type="similarity">
    <text evidence="2 6">Belongs to the class-A beta-lactamase family.</text>
</comment>
<dbReference type="Pfam" id="PF13354">
    <property type="entry name" value="Beta-lactamase2"/>
    <property type="match status" value="1"/>
</dbReference>
<dbReference type="GO" id="GO:0046677">
    <property type="term" value="P:response to antibiotic"/>
    <property type="evidence" value="ECO:0007669"/>
    <property type="project" value="UniProtKB-UniRule"/>
</dbReference>
<dbReference type="Gene3D" id="3.40.710.10">
    <property type="entry name" value="DD-peptidase/beta-lactamase superfamily"/>
    <property type="match status" value="1"/>
</dbReference>
<feature type="region of interest" description="Disordered" evidence="7">
    <location>
        <begin position="178"/>
        <end position="198"/>
    </location>
</feature>
<evidence type="ECO:0000259" key="8">
    <source>
        <dbReference type="Pfam" id="PF13354"/>
    </source>
</evidence>
<dbReference type="AlphaFoldDB" id="A0A934MEV7"/>
<dbReference type="InterPro" id="IPR012338">
    <property type="entry name" value="Beta-lactam/transpept-like"/>
</dbReference>
<sequence>MDTEHVRRNAEREIARIAAHSAGSVGVAAEHLGNGAQLAYRAATRFPLASTVKVPLALLVLKMAEAGELRLSDPVDVEPADFAPLSVLGAEFPHPGLSLSVHNLLEVMITHSDNTATDVLFRLVGGPPAVADFVEELGLPNFEVRRTMREALAVLHEIALPSPSVSIREALAEISAAQHDARNRQPGPDGGYRHAERDHGTPADMLAILRAAWQGRIVDAASRDRLIDIMGRTRARERIGGRLPQGVPLANKTGSGRGTSNDVGYLTLAGEAAPVALAIYCKASPLPMEARDRVVADIARLVYDYFVMTAADPDQRPSRPSRRDALRSRRGRPRGRRQPRS</sequence>
<evidence type="ECO:0000313" key="10">
    <source>
        <dbReference type="Proteomes" id="UP000609531"/>
    </source>
</evidence>
<feature type="region of interest" description="Disordered" evidence="7">
    <location>
        <begin position="312"/>
        <end position="341"/>
    </location>
</feature>
<protein>
    <recommendedName>
        <fullName evidence="3 6">Beta-lactamase</fullName>
        <ecNumber evidence="3 6">3.5.2.6</ecNumber>
    </recommendedName>
</protein>
<evidence type="ECO:0000256" key="7">
    <source>
        <dbReference type="SAM" id="MobiDB-lite"/>
    </source>
</evidence>
<evidence type="ECO:0000256" key="3">
    <source>
        <dbReference type="ARBA" id="ARBA00012865"/>
    </source>
</evidence>
<reference evidence="9" key="1">
    <citation type="submission" date="2020-12" db="EMBL/GenBank/DDBJ databases">
        <title>Bacterial taxonomy.</title>
        <authorList>
            <person name="Pan X."/>
        </authorList>
    </citation>
    <scope>NUCLEOTIDE SEQUENCE</scope>
    <source>
        <strain evidence="9">B2012</strain>
    </source>
</reference>
<dbReference type="GO" id="GO:0030655">
    <property type="term" value="P:beta-lactam antibiotic catabolic process"/>
    <property type="evidence" value="ECO:0007669"/>
    <property type="project" value="InterPro"/>
</dbReference>
<dbReference type="EMBL" id="JAEKJA010000021">
    <property type="protein sequence ID" value="MBJ3777972.1"/>
    <property type="molecule type" value="Genomic_DNA"/>
</dbReference>
<comment type="caution">
    <text evidence="9">The sequence shown here is derived from an EMBL/GenBank/DDBJ whole genome shotgun (WGS) entry which is preliminary data.</text>
</comment>
<evidence type="ECO:0000256" key="5">
    <source>
        <dbReference type="ARBA" id="ARBA00023251"/>
    </source>
</evidence>
<keyword evidence="4 6" id="KW-0378">Hydrolase</keyword>
<accession>A0A934MEV7</accession>
<feature type="compositionally biased region" description="Basic and acidic residues" evidence="7">
    <location>
        <begin position="313"/>
        <end position="327"/>
    </location>
</feature>
<dbReference type="GO" id="GO:0008800">
    <property type="term" value="F:beta-lactamase activity"/>
    <property type="evidence" value="ECO:0007669"/>
    <property type="project" value="UniProtKB-UniRule"/>
</dbReference>
<evidence type="ECO:0000313" key="9">
    <source>
        <dbReference type="EMBL" id="MBJ3777972.1"/>
    </source>
</evidence>
<dbReference type="SUPFAM" id="SSF56601">
    <property type="entry name" value="beta-lactamase/transpeptidase-like"/>
    <property type="match status" value="1"/>
</dbReference>
<name>A0A934MEV7_9HYPH</name>
<evidence type="ECO:0000256" key="1">
    <source>
        <dbReference type="ARBA" id="ARBA00001526"/>
    </source>
</evidence>
<dbReference type="RefSeq" id="WP_198883867.1">
    <property type="nucleotide sequence ID" value="NZ_JAEKJA010000021.1"/>
</dbReference>
<dbReference type="InterPro" id="IPR045155">
    <property type="entry name" value="Beta-lactam_cat"/>
</dbReference>
<proteinExistence type="inferred from homology"/>
<dbReference type="PANTHER" id="PTHR35333:SF3">
    <property type="entry name" value="BETA-LACTAMASE-TYPE TRANSPEPTIDASE FOLD CONTAINING PROTEIN"/>
    <property type="match status" value="1"/>
</dbReference>
<keyword evidence="5 6" id="KW-0046">Antibiotic resistance</keyword>